<protein>
    <submittedName>
        <fullName evidence="1">Uncharacterized protein</fullName>
    </submittedName>
</protein>
<sequence length="32" mass="3523">MTSPSLAQILIQSHQHPAKYIAGIILTYVRTA</sequence>
<reference evidence="1" key="1">
    <citation type="submission" date="2014-09" db="EMBL/GenBank/DDBJ databases">
        <authorList>
            <person name="Magalhaes I.L.F."/>
            <person name="Oliveira U."/>
            <person name="Santos F.R."/>
            <person name="Vidigal T.H.D.A."/>
            <person name="Brescovit A.D."/>
            <person name="Santos A.J."/>
        </authorList>
    </citation>
    <scope>NUCLEOTIDE SEQUENCE</scope>
    <source>
        <tissue evidence="1">Shoot tissue taken approximately 20 cm above the soil surface</tissue>
    </source>
</reference>
<accession>A0A0A9H0R1</accession>
<dbReference type="EMBL" id="GBRH01167081">
    <property type="protein sequence ID" value="JAE30815.1"/>
    <property type="molecule type" value="Transcribed_RNA"/>
</dbReference>
<organism evidence="1">
    <name type="scientific">Arundo donax</name>
    <name type="common">Giant reed</name>
    <name type="synonym">Donax arundinaceus</name>
    <dbReference type="NCBI Taxonomy" id="35708"/>
    <lineage>
        <taxon>Eukaryota</taxon>
        <taxon>Viridiplantae</taxon>
        <taxon>Streptophyta</taxon>
        <taxon>Embryophyta</taxon>
        <taxon>Tracheophyta</taxon>
        <taxon>Spermatophyta</taxon>
        <taxon>Magnoliopsida</taxon>
        <taxon>Liliopsida</taxon>
        <taxon>Poales</taxon>
        <taxon>Poaceae</taxon>
        <taxon>PACMAD clade</taxon>
        <taxon>Arundinoideae</taxon>
        <taxon>Arundineae</taxon>
        <taxon>Arundo</taxon>
    </lineage>
</organism>
<proteinExistence type="predicted"/>
<name>A0A0A9H0R1_ARUDO</name>
<reference evidence="1" key="2">
    <citation type="journal article" date="2015" name="Data Brief">
        <title>Shoot transcriptome of the giant reed, Arundo donax.</title>
        <authorList>
            <person name="Barrero R.A."/>
            <person name="Guerrero F.D."/>
            <person name="Moolhuijzen P."/>
            <person name="Goolsby J.A."/>
            <person name="Tidwell J."/>
            <person name="Bellgard S.E."/>
            <person name="Bellgard M.I."/>
        </authorList>
    </citation>
    <scope>NUCLEOTIDE SEQUENCE</scope>
    <source>
        <tissue evidence="1">Shoot tissue taken approximately 20 cm above the soil surface</tissue>
    </source>
</reference>
<dbReference type="AlphaFoldDB" id="A0A0A9H0R1"/>
<evidence type="ECO:0000313" key="1">
    <source>
        <dbReference type="EMBL" id="JAE30815.1"/>
    </source>
</evidence>